<keyword evidence="9" id="KW-1185">Reference proteome</keyword>
<dbReference type="PANTHER" id="PTHR15819">
    <property type="entry name" value="TRANSMEMBRANE PROTEIN FAM155"/>
    <property type="match status" value="1"/>
</dbReference>
<dbReference type="PANTHER" id="PTHR15819:SF11">
    <property type="entry name" value="MID1, ISOFORM A"/>
    <property type="match status" value="1"/>
</dbReference>
<keyword evidence="2" id="KW-0812">Transmembrane</keyword>
<evidence type="ECO:0000256" key="7">
    <source>
        <dbReference type="SAM" id="MobiDB-lite"/>
    </source>
</evidence>
<dbReference type="EMBL" id="JACSEA010000004">
    <property type="protein sequence ID" value="KAF7402687.1"/>
    <property type="molecule type" value="Genomic_DNA"/>
</dbReference>
<feature type="compositionally biased region" description="Basic residues" evidence="7">
    <location>
        <begin position="458"/>
        <end position="468"/>
    </location>
</feature>
<evidence type="ECO:0000313" key="9">
    <source>
        <dbReference type="Proteomes" id="UP000614350"/>
    </source>
</evidence>
<name>A0A834KB57_VESVU</name>
<feature type="compositionally biased region" description="Polar residues" evidence="7">
    <location>
        <begin position="647"/>
        <end position="658"/>
    </location>
</feature>
<feature type="compositionally biased region" description="Polar residues" evidence="7">
    <location>
        <begin position="792"/>
        <end position="805"/>
    </location>
</feature>
<feature type="region of interest" description="Disordered" evidence="7">
    <location>
        <begin position="766"/>
        <end position="823"/>
    </location>
</feature>
<feature type="compositionally biased region" description="Low complexity" evidence="7">
    <location>
        <begin position="685"/>
        <end position="694"/>
    </location>
</feature>
<feature type="region of interest" description="Disordered" evidence="7">
    <location>
        <begin position="627"/>
        <end position="658"/>
    </location>
</feature>
<keyword evidence="3" id="KW-1133">Transmembrane helix</keyword>
<feature type="compositionally biased region" description="Basic residues" evidence="7">
    <location>
        <begin position="695"/>
        <end position="708"/>
    </location>
</feature>
<dbReference type="GO" id="GO:0015275">
    <property type="term" value="F:stretch-activated, monoatomic cation-selective, calcium channel activity"/>
    <property type="evidence" value="ECO:0007669"/>
    <property type="project" value="TreeGrafter"/>
</dbReference>
<evidence type="ECO:0000256" key="3">
    <source>
        <dbReference type="ARBA" id="ARBA00022989"/>
    </source>
</evidence>
<dbReference type="InterPro" id="IPR055288">
    <property type="entry name" value="NALCN_aux_factor_1/2"/>
</dbReference>
<feature type="compositionally biased region" description="Basic and acidic residues" evidence="7">
    <location>
        <begin position="335"/>
        <end position="349"/>
    </location>
</feature>
<dbReference type="AlphaFoldDB" id="A0A834KB57"/>
<evidence type="ECO:0000256" key="6">
    <source>
        <dbReference type="ARBA" id="ARBA00029445"/>
    </source>
</evidence>
<dbReference type="GO" id="GO:0098703">
    <property type="term" value="P:calcium ion import across plasma membrane"/>
    <property type="evidence" value="ECO:0007669"/>
    <property type="project" value="TreeGrafter"/>
</dbReference>
<evidence type="ECO:0000256" key="1">
    <source>
        <dbReference type="ARBA" id="ARBA00004141"/>
    </source>
</evidence>
<reference evidence="8" key="1">
    <citation type="journal article" date="2020" name="G3 (Bethesda)">
        <title>High-Quality Assemblies for Three Invasive Social Wasps from the &lt;i&gt;Vespula&lt;/i&gt; Genus.</title>
        <authorList>
            <person name="Harrop T.W.R."/>
            <person name="Guhlin J."/>
            <person name="McLaughlin G.M."/>
            <person name="Permina E."/>
            <person name="Stockwell P."/>
            <person name="Gilligan J."/>
            <person name="Le Lec M.F."/>
            <person name="Gruber M.A.M."/>
            <person name="Quinn O."/>
            <person name="Lovegrove M."/>
            <person name="Duncan E.J."/>
            <person name="Remnant E.J."/>
            <person name="Van Eeckhoven J."/>
            <person name="Graham B."/>
            <person name="Knapp R.A."/>
            <person name="Langford K.W."/>
            <person name="Kronenberg Z."/>
            <person name="Press M.O."/>
            <person name="Eacker S.M."/>
            <person name="Wilson-Rankin E.E."/>
            <person name="Purcell J."/>
            <person name="Lester P.J."/>
            <person name="Dearden P.K."/>
        </authorList>
    </citation>
    <scope>NUCLEOTIDE SEQUENCE</scope>
    <source>
        <strain evidence="8">Marl-1</strain>
    </source>
</reference>
<evidence type="ECO:0000256" key="2">
    <source>
        <dbReference type="ARBA" id="ARBA00022692"/>
    </source>
</evidence>
<evidence type="ECO:0000313" key="8">
    <source>
        <dbReference type="EMBL" id="KAF7402687.1"/>
    </source>
</evidence>
<feature type="compositionally biased region" description="Basic and acidic residues" evidence="7">
    <location>
        <begin position="811"/>
        <end position="821"/>
    </location>
</feature>
<proteinExistence type="inferred from homology"/>
<feature type="region of interest" description="Disordered" evidence="7">
    <location>
        <begin position="329"/>
        <end position="399"/>
    </location>
</feature>
<evidence type="ECO:0000256" key="5">
    <source>
        <dbReference type="ARBA" id="ARBA00023180"/>
    </source>
</evidence>
<feature type="region of interest" description="Disordered" evidence="7">
    <location>
        <begin position="939"/>
        <end position="963"/>
    </location>
</feature>
<dbReference type="GO" id="GO:0005886">
    <property type="term" value="C:plasma membrane"/>
    <property type="evidence" value="ECO:0007669"/>
    <property type="project" value="TreeGrafter"/>
</dbReference>
<feature type="compositionally biased region" description="Basic and acidic residues" evidence="7">
    <location>
        <begin position="48"/>
        <end position="93"/>
    </location>
</feature>
<feature type="region of interest" description="Disordered" evidence="7">
    <location>
        <begin position="1"/>
        <end position="93"/>
    </location>
</feature>
<keyword evidence="5" id="KW-0325">Glycoprotein</keyword>
<feature type="compositionally biased region" description="Basic and acidic residues" evidence="7">
    <location>
        <begin position="432"/>
        <end position="441"/>
    </location>
</feature>
<feature type="compositionally biased region" description="Low complexity" evidence="7">
    <location>
        <begin position="360"/>
        <end position="369"/>
    </location>
</feature>
<comment type="caution">
    <text evidence="8">The sequence shown here is derived from an EMBL/GenBank/DDBJ whole genome shotgun (WGS) entry which is preliminary data.</text>
</comment>
<organism evidence="8 9">
    <name type="scientific">Vespula vulgaris</name>
    <name type="common">Yellow jacket</name>
    <name type="synonym">Wasp</name>
    <dbReference type="NCBI Taxonomy" id="7454"/>
    <lineage>
        <taxon>Eukaryota</taxon>
        <taxon>Metazoa</taxon>
        <taxon>Ecdysozoa</taxon>
        <taxon>Arthropoda</taxon>
        <taxon>Hexapoda</taxon>
        <taxon>Insecta</taxon>
        <taxon>Pterygota</taxon>
        <taxon>Neoptera</taxon>
        <taxon>Endopterygota</taxon>
        <taxon>Hymenoptera</taxon>
        <taxon>Apocrita</taxon>
        <taxon>Aculeata</taxon>
        <taxon>Vespoidea</taxon>
        <taxon>Vespidae</taxon>
        <taxon>Vespinae</taxon>
        <taxon>Vespula</taxon>
    </lineage>
</organism>
<feature type="compositionally biased region" description="Basic and acidic residues" evidence="7">
    <location>
        <begin position="592"/>
        <end position="613"/>
    </location>
</feature>
<sequence>MQHEPRCPVSGAREPRQGDYEDGVRALSPLENSCRQSRRCSTFPHARRSYEETRSTRWHVHASDKLQGEKEEKKKDEKSEEKKVEKKEDEKGGASRTVVSVFGQVACQKEKTKGITDERRRIIHDHPAFFPPLSALPESVLVVATTVAATAVAITTSSIVTVLVVVLGRELLRAPLTRTVRTSPRSWLTAPGYFRAGLRAPLTKGKEREEEVGAGVGVEKVRGIRLARLLSVARPVARSVASSAAAEERSLAAGEEAGLGLGGSDAGPPAARNTRPQHGLSARVRHDSFLLSSFISLSPTLSPYVRFRFLADPRFDRWTEERKEDFFGSIIGESQQRRERRGEHGDVRVPDLVSMRLDSPGLTGPPTTTRGKRKRKKKKTEEDDEEQQLHGEHEDGPAARNATAFRASRHPPFRSVVRARYHAVTPTLEAEQGERRADRLSATRPQRRRWAVAPTSQSRKKRGLAGRRRRSSLFNDRIFLRGYTVERFSVRSYPASNGFANSAIFLTGTSSSLDVLANTAFNDDDDDEDETENISSCRRPAMDVFVEPSSTIEIDATRCHSWTIENSGNGIGTDDATVVDRDASAHLSNANKNRESSSYRLQQEEDRSDSFEERERVVVDDFDFERERKRRKGRETQGNNEYPDGFPQSTLSRREGNWSNESNANLRIVLEESNSRIAHRRCQEQQRQQQQQQHHQQHRHPYHHHHHQQQQQQLPRRGRNYGLLLLLYLLTWPLLCSSNSSSQHPSSAGFGQKAAALSSGANLIRERNDSDRNNRNNHNNSNNNKTAPRGSPLSSSSNDAAQQYIRSDEDDQRRYRQEADSKAQQMEMEEFYQDQQAIPEITDAHPYNEYAWEVNQINPWLSACDLAGPAPADLQGSCGPPEVPKICPGACASESQGNKPEAGFVQVIKKLQTMEYKMRARKKGISDNDLHGEAKELAKERKRNYEDNDDEERDRAKPDDGERAVPEQCLFYLEESHKRDICRDDFGRASTESFLTPRENRYWFMSGLRLRHCCEHAVVNALAPGKGGPLEDVLNGGRKCADALEKLLLVDRLAARLHCEFEEVLARYDCAQPYSVIHNCNHCKAESNFHADCENGNHRCALESGTSSANELTNGCFSFG</sequence>
<feature type="region of interest" description="Disordered" evidence="7">
    <location>
        <begin position="586"/>
        <end position="613"/>
    </location>
</feature>
<feature type="compositionally biased region" description="Basic and acidic residues" evidence="7">
    <location>
        <begin position="13"/>
        <end position="24"/>
    </location>
</feature>
<feature type="compositionally biased region" description="Basic and acidic residues" evidence="7">
    <location>
        <begin position="387"/>
        <end position="397"/>
    </location>
</feature>
<keyword evidence="4" id="KW-0472">Membrane</keyword>
<dbReference type="Proteomes" id="UP000614350">
    <property type="component" value="Unassembled WGS sequence"/>
</dbReference>
<feature type="region of interest" description="Disordered" evidence="7">
    <location>
        <begin position="257"/>
        <end position="279"/>
    </location>
</feature>
<accession>A0A834KB57</accession>
<comment type="subcellular location">
    <subcellularLocation>
        <location evidence="1">Membrane</location>
        <topology evidence="1">Multi-pass membrane protein</topology>
    </subcellularLocation>
</comment>
<feature type="region of interest" description="Disordered" evidence="7">
    <location>
        <begin position="427"/>
        <end position="468"/>
    </location>
</feature>
<comment type="similarity">
    <text evidence="6">Belongs to the NALF family.</text>
</comment>
<gene>
    <name evidence="8" type="ORF">HZH66_004954</name>
</gene>
<feature type="region of interest" description="Disordered" evidence="7">
    <location>
        <begin position="677"/>
        <end position="715"/>
    </location>
</feature>
<feature type="compositionally biased region" description="Basic and acidic residues" evidence="7">
    <location>
        <begin position="953"/>
        <end position="963"/>
    </location>
</feature>
<evidence type="ECO:0000256" key="4">
    <source>
        <dbReference type="ARBA" id="ARBA00023136"/>
    </source>
</evidence>
<protein>
    <submittedName>
        <fullName evidence="8">Uncharacterized protein</fullName>
    </submittedName>
</protein>